<reference evidence="2 3" key="1">
    <citation type="submission" date="2016-10" db="EMBL/GenBank/DDBJ databases">
        <authorList>
            <person name="de Groot N.N."/>
        </authorList>
    </citation>
    <scope>NUCLEOTIDE SEQUENCE [LARGE SCALE GENOMIC DNA]</scope>
    <source>
        <strain evidence="2 3">DSM 2698</strain>
    </source>
</reference>
<evidence type="ECO:0000313" key="3">
    <source>
        <dbReference type="Proteomes" id="UP000199347"/>
    </source>
</evidence>
<gene>
    <name evidence="2" type="ORF">SAMN03080610_01943</name>
</gene>
<organism evidence="2 3">
    <name type="scientific">Afifella marina DSM 2698</name>
    <dbReference type="NCBI Taxonomy" id="1120955"/>
    <lineage>
        <taxon>Bacteria</taxon>
        <taxon>Pseudomonadati</taxon>
        <taxon>Pseudomonadota</taxon>
        <taxon>Alphaproteobacteria</taxon>
        <taxon>Hyphomicrobiales</taxon>
        <taxon>Afifellaceae</taxon>
        <taxon>Afifella</taxon>
    </lineage>
</organism>
<dbReference type="OrthoDB" id="9762614at2"/>
<evidence type="ECO:0000313" key="2">
    <source>
        <dbReference type="EMBL" id="SCZ35662.1"/>
    </source>
</evidence>
<dbReference type="SUPFAM" id="SSF52833">
    <property type="entry name" value="Thioredoxin-like"/>
    <property type="match status" value="1"/>
</dbReference>
<protein>
    <recommendedName>
        <fullName evidence="1">Spermatogenesis-associated protein 20-like TRX domain-containing protein</fullName>
    </recommendedName>
</protein>
<proteinExistence type="predicted"/>
<feature type="domain" description="Spermatogenesis-associated protein 20-like TRX" evidence="1">
    <location>
        <begin position="4"/>
        <end position="164"/>
    </location>
</feature>
<dbReference type="InterPro" id="IPR008928">
    <property type="entry name" value="6-hairpin_glycosidase_sf"/>
</dbReference>
<dbReference type="InterPro" id="IPR036249">
    <property type="entry name" value="Thioredoxin-like_sf"/>
</dbReference>
<name>A0A1G5NE60_AFIMA</name>
<dbReference type="PANTHER" id="PTHR42899">
    <property type="entry name" value="SPERMATOGENESIS-ASSOCIATED PROTEIN 20"/>
    <property type="match status" value="1"/>
</dbReference>
<dbReference type="CDD" id="cd02955">
    <property type="entry name" value="SSP411"/>
    <property type="match status" value="1"/>
</dbReference>
<dbReference type="InterPro" id="IPR024705">
    <property type="entry name" value="Ssp411"/>
</dbReference>
<keyword evidence="3" id="KW-1185">Reference proteome</keyword>
<dbReference type="EMBL" id="FMVW01000003">
    <property type="protein sequence ID" value="SCZ35662.1"/>
    <property type="molecule type" value="Genomic_DNA"/>
</dbReference>
<dbReference type="STRING" id="1120955.SAMN03080610_01943"/>
<dbReference type="Proteomes" id="UP000199347">
    <property type="component" value="Unassembled WGS sequence"/>
</dbReference>
<dbReference type="SUPFAM" id="SSF48208">
    <property type="entry name" value="Six-hairpin glycosidases"/>
    <property type="match status" value="1"/>
</dbReference>
<dbReference type="GO" id="GO:0005975">
    <property type="term" value="P:carbohydrate metabolic process"/>
    <property type="evidence" value="ECO:0007669"/>
    <property type="project" value="InterPro"/>
</dbReference>
<dbReference type="Gene3D" id="1.50.10.20">
    <property type="match status" value="2"/>
</dbReference>
<dbReference type="Pfam" id="PF03190">
    <property type="entry name" value="Thioredox_DsbH"/>
    <property type="match status" value="1"/>
</dbReference>
<sequence>MARNRLAETASPYLKQHADNPVHWQPWDEDALAEARDRQVPIHLSIGYAACHWCHVMANESFSDRGTADYLNQNFVNIKVDREERPDIDQVYMAALHSLGEPGGWPLTMFLTPATEPFWGGTYFPPTPRWGRPSFRQVLQAVAETWQHKPETVSTNTKAITDHLTRGSSPASTPGDLPNPELLDASAAQILVHFDLDHGGLAGAPKFPQAPLLEMMWRAHLRTGNSAYADAVLITLRNICQGGIYDHLGGGFARYAVDDTWLVPHFEKMLSDNGQLLYLLCLAYEKTQDPLFRARLEETADWLLTEMRLPCGAFATSLDADTNHEEGATYVWRAEEVDDVLGPAARHFAEVYDVTDMGNWEGHNILNRLRPGTFDWRGAKDEAALARHRAQLLSARKNRPQPARDDKVLTDWNATLIAALARSSTTLSRPDLLSAASEAFAFLTKLQSESGSLTHAWCDGRVTAGALATDYAQMMRAAQELHTATGQKDYIDSAKEFFSRLEASHYDEDSGAYYLANADNTALFARLHSDSDEAMPAATGVIAEASARLFLLTGEQRYLERAATIIRHQAASIAHNLIATASVQNAWDTVLRARHLIVLGSRSKFDPAIHDVVNAEADPALMREYQAPSSATETRLRLCDMDRCYPDVTRSEEIADLLSRTRGGHAR</sequence>
<evidence type="ECO:0000259" key="1">
    <source>
        <dbReference type="Pfam" id="PF03190"/>
    </source>
</evidence>
<dbReference type="PIRSF" id="PIRSF006402">
    <property type="entry name" value="UCP006402_thioredoxin"/>
    <property type="match status" value="1"/>
</dbReference>
<dbReference type="RefSeq" id="WP_092811986.1">
    <property type="nucleotide sequence ID" value="NZ_FMVW01000003.1"/>
</dbReference>
<dbReference type="Gene3D" id="3.40.30.10">
    <property type="entry name" value="Glutaredoxin"/>
    <property type="match status" value="1"/>
</dbReference>
<dbReference type="AlphaFoldDB" id="A0A1G5NE60"/>
<accession>A0A1G5NE60</accession>
<dbReference type="InterPro" id="IPR004879">
    <property type="entry name" value="Ssp411-like_TRX"/>
</dbReference>
<dbReference type="PANTHER" id="PTHR42899:SF1">
    <property type="entry name" value="SPERMATOGENESIS-ASSOCIATED PROTEIN 20"/>
    <property type="match status" value="1"/>
</dbReference>